<keyword evidence="3" id="KW-0804">Transcription</keyword>
<dbReference type="EMBL" id="VXRY01000071">
    <property type="protein sequence ID" value="MXY32825.1"/>
    <property type="molecule type" value="Genomic_DNA"/>
</dbReference>
<dbReference type="InterPro" id="IPR028978">
    <property type="entry name" value="Chorismate_lyase_/UTRA_dom_sf"/>
</dbReference>
<accession>A0A6B0XWX9</accession>
<dbReference type="CDD" id="cd07377">
    <property type="entry name" value="WHTH_GntR"/>
    <property type="match status" value="1"/>
</dbReference>
<dbReference type="Pfam" id="PF07702">
    <property type="entry name" value="UTRA"/>
    <property type="match status" value="1"/>
</dbReference>
<dbReference type="PROSITE" id="PS50949">
    <property type="entry name" value="HTH_GNTR"/>
    <property type="match status" value="1"/>
</dbReference>
<evidence type="ECO:0000259" key="4">
    <source>
        <dbReference type="PROSITE" id="PS50949"/>
    </source>
</evidence>
<reference evidence="5" key="1">
    <citation type="submission" date="2019-09" db="EMBL/GenBank/DDBJ databases">
        <title>Characterisation of the sponge microbiome using genome-centric metagenomics.</title>
        <authorList>
            <person name="Engelberts J.P."/>
            <person name="Robbins S.J."/>
            <person name="De Goeij J.M."/>
            <person name="Aranda M."/>
            <person name="Bell S.C."/>
            <person name="Webster N.S."/>
        </authorList>
    </citation>
    <scope>NUCLEOTIDE SEQUENCE</scope>
    <source>
        <strain evidence="5">SB0664_bin_43</strain>
    </source>
</reference>
<evidence type="ECO:0000313" key="5">
    <source>
        <dbReference type="EMBL" id="MXY32825.1"/>
    </source>
</evidence>
<organism evidence="5">
    <name type="scientific">Boseongicola sp. SB0664_bin_43</name>
    <dbReference type="NCBI Taxonomy" id="2604844"/>
    <lineage>
        <taxon>Bacteria</taxon>
        <taxon>Pseudomonadati</taxon>
        <taxon>Pseudomonadota</taxon>
        <taxon>Alphaproteobacteria</taxon>
        <taxon>Rhodobacterales</taxon>
        <taxon>Paracoccaceae</taxon>
        <taxon>Boseongicola</taxon>
    </lineage>
</organism>
<sequence>MQEEVLRRIHAREWKPGDMIPNEAELATEFGCARTTVNRALRSLAEAGLLERRRKAGTRVAAQPVAKATLNIAVIRHEVEDRGARYGYQLVRREARAAPTRISAALGVGVQDRLLHVLALHLANDAPYALEDRWINSVHVPEALEQDFRSMSANEWLLQTVPYTRGEIAFAAKPASAENAKHLDCPENSALLAVSRLTWDHDRSVTAVQILFAPGHQMRTRI</sequence>
<name>A0A6B0XWX9_9RHOB</name>
<dbReference type="PANTHER" id="PTHR44846:SF16">
    <property type="entry name" value="TRANSCRIPTIONAL REGULATOR PHNF-RELATED"/>
    <property type="match status" value="1"/>
</dbReference>
<comment type="caution">
    <text evidence="5">The sequence shown here is derived from an EMBL/GenBank/DDBJ whole genome shotgun (WGS) entry which is preliminary data.</text>
</comment>
<feature type="domain" description="HTH gntR-type" evidence="4">
    <location>
        <begin position="1"/>
        <end position="63"/>
    </location>
</feature>
<dbReference type="GO" id="GO:0003677">
    <property type="term" value="F:DNA binding"/>
    <property type="evidence" value="ECO:0007669"/>
    <property type="project" value="UniProtKB-KW"/>
</dbReference>
<dbReference type="Pfam" id="PF00392">
    <property type="entry name" value="GntR"/>
    <property type="match status" value="1"/>
</dbReference>
<dbReference type="Gene3D" id="3.40.1410.10">
    <property type="entry name" value="Chorismate lyase-like"/>
    <property type="match status" value="1"/>
</dbReference>
<dbReference type="GO" id="GO:0003700">
    <property type="term" value="F:DNA-binding transcription factor activity"/>
    <property type="evidence" value="ECO:0007669"/>
    <property type="project" value="InterPro"/>
</dbReference>
<dbReference type="AlphaFoldDB" id="A0A6B0XWX9"/>
<dbReference type="Gene3D" id="1.10.10.10">
    <property type="entry name" value="Winged helix-like DNA-binding domain superfamily/Winged helix DNA-binding domain"/>
    <property type="match status" value="1"/>
</dbReference>
<evidence type="ECO:0000256" key="1">
    <source>
        <dbReference type="ARBA" id="ARBA00023015"/>
    </source>
</evidence>
<dbReference type="InterPro" id="IPR036390">
    <property type="entry name" value="WH_DNA-bd_sf"/>
</dbReference>
<evidence type="ECO:0000256" key="3">
    <source>
        <dbReference type="ARBA" id="ARBA00023163"/>
    </source>
</evidence>
<dbReference type="SUPFAM" id="SSF46785">
    <property type="entry name" value="Winged helix' DNA-binding domain"/>
    <property type="match status" value="1"/>
</dbReference>
<keyword evidence="2" id="KW-0238">DNA-binding</keyword>
<dbReference type="InterPro" id="IPR050679">
    <property type="entry name" value="Bact_HTH_transcr_reg"/>
</dbReference>
<dbReference type="InterPro" id="IPR011663">
    <property type="entry name" value="UTRA"/>
</dbReference>
<protein>
    <submittedName>
        <fullName evidence="5">UTRA domain-containing protein</fullName>
    </submittedName>
</protein>
<keyword evidence="1" id="KW-0805">Transcription regulation</keyword>
<dbReference type="SMART" id="SM00345">
    <property type="entry name" value="HTH_GNTR"/>
    <property type="match status" value="1"/>
</dbReference>
<dbReference type="InterPro" id="IPR036388">
    <property type="entry name" value="WH-like_DNA-bd_sf"/>
</dbReference>
<dbReference type="SUPFAM" id="SSF64288">
    <property type="entry name" value="Chorismate lyase-like"/>
    <property type="match status" value="1"/>
</dbReference>
<dbReference type="PRINTS" id="PR00035">
    <property type="entry name" value="HTHGNTR"/>
</dbReference>
<evidence type="ECO:0000256" key="2">
    <source>
        <dbReference type="ARBA" id="ARBA00023125"/>
    </source>
</evidence>
<dbReference type="InterPro" id="IPR000524">
    <property type="entry name" value="Tscrpt_reg_HTH_GntR"/>
</dbReference>
<proteinExistence type="predicted"/>
<dbReference type="SMART" id="SM00866">
    <property type="entry name" value="UTRA"/>
    <property type="match status" value="1"/>
</dbReference>
<dbReference type="PANTHER" id="PTHR44846">
    <property type="entry name" value="MANNOSYL-D-GLYCERATE TRANSPORT/METABOLISM SYSTEM REPRESSOR MNGR-RELATED"/>
    <property type="match status" value="1"/>
</dbReference>
<gene>
    <name evidence="5" type="ORF">F4Y60_01790</name>
</gene>